<name>A0ABT6UQ72_9GAMM</name>
<protein>
    <submittedName>
        <fullName evidence="1">Uncharacterized protein</fullName>
    </submittedName>
</protein>
<reference evidence="2" key="1">
    <citation type="submission" date="2023-07" db="EMBL/GenBank/DDBJ databases">
        <title>Genome-based characterization of strain KMM 296 and proposal for reclassification of Cobetia litoralis and Cobetia pacifica, and emended description of the species Cobetia amphilecti and Cobetia marina.</title>
        <authorList>
            <person name="Balabanova L."/>
            <person name="Nedashkovskaya O."/>
        </authorList>
    </citation>
    <scope>NUCLEOTIDE SEQUENCE [LARGE SCALE GENOMIC DNA]</scope>
    <source>
        <strain evidence="2">NRIC 0815</strain>
    </source>
</reference>
<dbReference type="EMBL" id="JASCSA010000008">
    <property type="protein sequence ID" value="MDI5884860.1"/>
    <property type="molecule type" value="Genomic_DNA"/>
</dbReference>
<evidence type="ECO:0000313" key="1">
    <source>
        <dbReference type="EMBL" id="MDI5884860.1"/>
    </source>
</evidence>
<gene>
    <name evidence="1" type="ORF">QLT01_10900</name>
</gene>
<organism evidence="1 2">
    <name type="scientific">Cobetia amphilecti</name>
    <dbReference type="NCBI Taxonomy" id="1055104"/>
    <lineage>
        <taxon>Bacteria</taxon>
        <taxon>Pseudomonadati</taxon>
        <taxon>Pseudomonadota</taxon>
        <taxon>Gammaproteobacteria</taxon>
        <taxon>Oceanospirillales</taxon>
        <taxon>Halomonadaceae</taxon>
        <taxon>Cobetia</taxon>
    </lineage>
</organism>
<dbReference type="RefSeq" id="WP_284726944.1">
    <property type="nucleotide sequence ID" value="NZ_JASCSA010000008.1"/>
</dbReference>
<sequence length="63" mass="7170">MSLKEIKARLIAASKTEEDFLVQINASYLEELCKEDKVLAPALYKLHNSQKINLFEILSPAYS</sequence>
<evidence type="ECO:0000313" key="2">
    <source>
        <dbReference type="Proteomes" id="UP001229025"/>
    </source>
</evidence>
<keyword evidence="2" id="KW-1185">Reference proteome</keyword>
<accession>A0ABT6UQ72</accession>
<comment type="caution">
    <text evidence="1">The sequence shown here is derived from an EMBL/GenBank/DDBJ whole genome shotgun (WGS) entry which is preliminary data.</text>
</comment>
<dbReference type="Proteomes" id="UP001229025">
    <property type="component" value="Unassembled WGS sequence"/>
</dbReference>
<proteinExistence type="predicted"/>